<feature type="binding site" evidence="7">
    <location>
        <position position="183"/>
    </location>
    <ligand>
        <name>4-imidazolone-5-propanoate</name>
        <dbReference type="ChEBI" id="CHEBI:77893"/>
    </ligand>
</feature>
<protein>
    <recommendedName>
        <fullName evidence="1 7">Imidazolonepropionase</fullName>
        <ecNumber evidence="1 7">3.5.2.7</ecNumber>
    </recommendedName>
    <alternativeName>
        <fullName evidence="7">Imidazolone-5-propionate hydrolase</fullName>
    </alternativeName>
</protein>
<comment type="subcellular location">
    <subcellularLocation>
        <location evidence="7">Cytoplasm</location>
    </subcellularLocation>
</comment>
<evidence type="ECO:0000256" key="7">
    <source>
        <dbReference type="HAMAP-Rule" id="MF_00372"/>
    </source>
</evidence>
<evidence type="ECO:0000313" key="10">
    <source>
        <dbReference type="Proteomes" id="UP001059844"/>
    </source>
</evidence>
<comment type="similarity">
    <text evidence="7">Belongs to the metallo-dependent hydrolases superfamily. HutI family.</text>
</comment>
<keyword evidence="5 7" id="KW-0862">Zinc</keyword>
<organism evidence="9 10">
    <name type="scientific">Flavobacterium cerinum</name>
    <dbReference type="NCBI Taxonomy" id="2502784"/>
    <lineage>
        <taxon>Bacteria</taxon>
        <taxon>Pseudomonadati</taxon>
        <taxon>Bacteroidota</taxon>
        <taxon>Flavobacteriia</taxon>
        <taxon>Flavobacteriales</taxon>
        <taxon>Flavobacteriaceae</taxon>
        <taxon>Flavobacterium</taxon>
    </lineage>
</organism>
<comment type="function">
    <text evidence="7">Catalyzes the hydrolytic cleavage of the carbon-nitrogen bond in imidazolone-5-propanoate to yield N-formimidoyl-L-glutamate. It is the third step in the universal histidine degradation pathway.</text>
</comment>
<evidence type="ECO:0000313" key="9">
    <source>
        <dbReference type="EMBL" id="UUC43962.1"/>
    </source>
</evidence>
<dbReference type="PANTHER" id="PTHR42752:SF1">
    <property type="entry name" value="IMIDAZOLONEPROPIONASE-RELATED"/>
    <property type="match status" value="1"/>
</dbReference>
<keyword evidence="6 7" id="KW-0408">Iron</keyword>
<evidence type="ECO:0000256" key="5">
    <source>
        <dbReference type="ARBA" id="ARBA00022833"/>
    </source>
</evidence>
<feature type="binding site" evidence="7">
    <location>
        <position position="150"/>
    </location>
    <ligand>
        <name>4-imidazolone-5-propanoate</name>
        <dbReference type="ChEBI" id="CHEBI:77893"/>
    </ligand>
</feature>
<keyword evidence="4 7" id="KW-0369">Histidine metabolism</keyword>
<feature type="binding site" evidence="7">
    <location>
        <position position="251"/>
    </location>
    <ligand>
        <name>4-imidazolone-5-propanoate</name>
        <dbReference type="ChEBI" id="CHEBI:77893"/>
    </ligand>
</feature>
<dbReference type="InterPro" id="IPR006680">
    <property type="entry name" value="Amidohydro-rel"/>
</dbReference>
<feature type="binding site" evidence="7">
    <location>
        <position position="322"/>
    </location>
    <ligand>
        <name>Zn(2+)</name>
        <dbReference type="ChEBI" id="CHEBI:29105"/>
    </ligand>
</feature>
<dbReference type="PANTHER" id="PTHR42752">
    <property type="entry name" value="IMIDAZOLONEPROPIONASE"/>
    <property type="match status" value="1"/>
</dbReference>
<comment type="catalytic activity">
    <reaction evidence="7">
        <text>4-imidazolone-5-propanoate + H2O = N-formimidoyl-L-glutamate</text>
        <dbReference type="Rhea" id="RHEA:23660"/>
        <dbReference type="ChEBI" id="CHEBI:15377"/>
        <dbReference type="ChEBI" id="CHEBI:58928"/>
        <dbReference type="ChEBI" id="CHEBI:77893"/>
        <dbReference type="EC" id="3.5.2.7"/>
    </reaction>
</comment>
<feature type="binding site" evidence="7">
    <location>
        <position position="87"/>
    </location>
    <ligand>
        <name>4-imidazolone-5-propanoate</name>
        <dbReference type="ChEBI" id="CHEBI:77893"/>
    </ligand>
</feature>
<feature type="binding site" evidence="7">
    <location>
        <position position="322"/>
    </location>
    <ligand>
        <name>Fe(3+)</name>
        <dbReference type="ChEBI" id="CHEBI:29034"/>
    </ligand>
</feature>
<keyword evidence="3 7" id="KW-0378">Hydrolase</keyword>
<dbReference type="Proteomes" id="UP001059844">
    <property type="component" value="Chromosome"/>
</dbReference>
<evidence type="ECO:0000256" key="2">
    <source>
        <dbReference type="ARBA" id="ARBA00022723"/>
    </source>
</evidence>
<feature type="binding site" evidence="7">
    <location>
        <position position="78"/>
    </location>
    <ligand>
        <name>Fe(3+)</name>
        <dbReference type="ChEBI" id="CHEBI:29034"/>
    </ligand>
</feature>
<dbReference type="Pfam" id="PF01979">
    <property type="entry name" value="Amidohydro_1"/>
    <property type="match status" value="1"/>
</dbReference>
<dbReference type="InterPro" id="IPR011059">
    <property type="entry name" value="Metal-dep_hydrolase_composite"/>
</dbReference>
<dbReference type="InterPro" id="IPR032466">
    <property type="entry name" value="Metal_Hydrolase"/>
</dbReference>
<dbReference type="EMBL" id="CP101751">
    <property type="protein sequence ID" value="UUC43962.1"/>
    <property type="molecule type" value="Genomic_DNA"/>
</dbReference>
<feature type="binding site" evidence="7">
    <location>
        <position position="248"/>
    </location>
    <ligand>
        <name>Fe(3+)</name>
        <dbReference type="ChEBI" id="CHEBI:29034"/>
    </ligand>
</feature>
<evidence type="ECO:0000256" key="1">
    <source>
        <dbReference type="ARBA" id="ARBA00012864"/>
    </source>
</evidence>
<feature type="binding site" evidence="7">
    <location>
        <position position="80"/>
    </location>
    <ligand>
        <name>Fe(3+)</name>
        <dbReference type="ChEBI" id="CHEBI:29034"/>
    </ligand>
</feature>
<keyword evidence="7" id="KW-0963">Cytoplasm</keyword>
<dbReference type="InterPro" id="IPR005920">
    <property type="entry name" value="HutI"/>
</dbReference>
<feature type="binding site" evidence="7">
    <location>
        <position position="326"/>
    </location>
    <ligand>
        <name>N-formimidoyl-L-glutamate</name>
        <dbReference type="ChEBI" id="CHEBI:58928"/>
    </ligand>
</feature>
<feature type="domain" description="Amidohydrolase-related" evidence="8">
    <location>
        <begin position="70"/>
        <end position="409"/>
    </location>
</feature>
<proteinExistence type="inferred from homology"/>
<dbReference type="CDD" id="cd01296">
    <property type="entry name" value="Imidazolone-5PH"/>
    <property type="match status" value="1"/>
</dbReference>
<feature type="binding site" evidence="7">
    <location>
        <position position="248"/>
    </location>
    <ligand>
        <name>Zn(2+)</name>
        <dbReference type="ChEBI" id="CHEBI:29105"/>
    </ligand>
</feature>
<dbReference type="HAMAP" id="MF_00372">
    <property type="entry name" value="HutI"/>
    <property type="match status" value="1"/>
</dbReference>
<dbReference type="Gene3D" id="3.20.20.140">
    <property type="entry name" value="Metal-dependent hydrolases"/>
    <property type="match status" value="1"/>
</dbReference>
<evidence type="ECO:0000256" key="4">
    <source>
        <dbReference type="ARBA" id="ARBA00022808"/>
    </source>
</evidence>
<evidence type="ECO:0000256" key="3">
    <source>
        <dbReference type="ARBA" id="ARBA00022801"/>
    </source>
</evidence>
<dbReference type="Gene3D" id="2.30.40.10">
    <property type="entry name" value="Urease, subunit C, domain 1"/>
    <property type="match status" value="1"/>
</dbReference>
<reference evidence="9" key="1">
    <citation type="submission" date="2022-07" db="EMBL/GenBank/DDBJ databases">
        <title>Isolation, identification, and degradation of a PFOSA degrading strain from sewage treatment plant.</title>
        <authorList>
            <person name="Zhang L."/>
            <person name="Huo Y."/>
        </authorList>
    </citation>
    <scope>NUCLEOTIDE SEQUENCE</scope>
    <source>
        <strain evidence="9">C1</strain>
    </source>
</reference>
<keyword evidence="10" id="KW-1185">Reference proteome</keyword>
<feature type="binding site" evidence="7">
    <location>
        <position position="150"/>
    </location>
    <ligand>
        <name>N-formimidoyl-L-glutamate</name>
        <dbReference type="ChEBI" id="CHEBI:58928"/>
    </ligand>
</feature>
<dbReference type="NCBIfam" id="TIGR01224">
    <property type="entry name" value="hutI"/>
    <property type="match status" value="1"/>
</dbReference>
<feature type="binding site" evidence="7">
    <location>
        <position position="80"/>
    </location>
    <ligand>
        <name>Zn(2+)</name>
        <dbReference type="ChEBI" id="CHEBI:29105"/>
    </ligand>
</feature>
<evidence type="ECO:0000256" key="6">
    <source>
        <dbReference type="ARBA" id="ARBA00023004"/>
    </source>
</evidence>
<dbReference type="SUPFAM" id="SSF51338">
    <property type="entry name" value="Composite domain of metallo-dependent hydrolases"/>
    <property type="match status" value="1"/>
</dbReference>
<feature type="binding site" evidence="7">
    <location>
        <position position="324"/>
    </location>
    <ligand>
        <name>N-formimidoyl-L-glutamate</name>
        <dbReference type="ChEBI" id="CHEBI:58928"/>
    </ligand>
</feature>
<evidence type="ECO:0000259" key="8">
    <source>
        <dbReference type="Pfam" id="PF01979"/>
    </source>
</evidence>
<dbReference type="SUPFAM" id="SSF51556">
    <property type="entry name" value="Metallo-dependent hydrolases"/>
    <property type="match status" value="1"/>
</dbReference>
<name>A0ABY5IMB7_9FLAO</name>
<comment type="cofactor">
    <cofactor evidence="7">
        <name>Zn(2+)</name>
        <dbReference type="ChEBI" id="CHEBI:29105"/>
    </cofactor>
    <cofactor evidence="7">
        <name>Fe(3+)</name>
        <dbReference type="ChEBI" id="CHEBI:29034"/>
    </cofactor>
    <text evidence="7">Binds 1 zinc or iron ion per subunit.</text>
</comment>
<dbReference type="EC" id="3.5.2.7" evidence="1 7"/>
<accession>A0ABY5IMB7</accession>
<comment type="pathway">
    <text evidence="7">Amino-acid degradation; L-histidine degradation into L-glutamate; N-formimidoyl-L-glutamate from L-histidine: step 3/3.</text>
</comment>
<keyword evidence="2 7" id="KW-0479">Metal-binding</keyword>
<gene>
    <name evidence="7 9" type="primary">hutI</name>
    <name evidence="9" type="ORF">NOX80_09980</name>
</gene>
<feature type="binding site" evidence="7">
    <location>
        <position position="327"/>
    </location>
    <ligand>
        <name>4-imidazolone-5-propanoate</name>
        <dbReference type="ChEBI" id="CHEBI:77893"/>
    </ligand>
</feature>
<sequence length="412" mass="45148">MKLLIKNIKELLQVRETAIAKVSGAEMAILPKIDTAFLLIENDKIVNFGPMEDCPSSEGCEVLDATGKTVLPTWCDSHTHIVYAGNREQEFVDRINGLSYEEIALRGGGILNSAKKLQETSEEEIYNQSKVRLEEVMRQGTGAVEIKSGYGLTVEAELKMLRVIKRLAQDYPVKIKATFLGAHAFPTEFKENHQGYIDLIINEMLPAIAKENLADYIDAFLETGYFSVAETERIIEAGKQYGLVSKIHVNQFTAINGIEACVKHGALSVDHLEIVTDEDIAVLKDSITMPVALPSCSYFISIPYTPARKMLEAGLPLALASDFNPGTTPSGNMNFVVATACIKMKMTPEEAINAATINGAYAMGVSDTHGSITKGKKANIIITKPLTSYYQLPYAFGSNLIDQVLIEGQFIL</sequence>
<dbReference type="RefSeq" id="WP_256549631.1">
    <property type="nucleotide sequence ID" value="NZ_CP101751.1"/>
</dbReference>
<dbReference type="GO" id="GO:0050480">
    <property type="term" value="F:imidazolonepropionase activity"/>
    <property type="evidence" value="ECO:0007669"/>
    <property type="project" value="UniProtKB-EC"/>
</dbReference>
<feature type="binding site" evidence="7">
    <location>
        <position position="78"/>
    </location>
    <ligand>
        <name>Zn(2+)</name>
        <dbReference type="ChEBI" id="CHEBI:29105"/>
    </ligand>
</feature>